<dbReference type="PANTHER" id="PTHR33751">
    <property type="entry name" value="CBB3-TYPE CYTOCHROME C OXIDASE SUBUNIT FIXP"/>
    <property type="match status" value="1"/>
</dbReference>
<evidence type="ECO:0000259" key="8">
    <source>
        <dbReference type="PROSITE" id="PS51007"/>
    </source>
</evidence>
<proteinExistence type="predicted"/>
<feature type="domain" description="Cytochrome c" evidence="8">
    <location>
        <begin position="21"/>
        <end position="103"/>
    </location>
</feature>
<keyword evidence="2 6" id="KW-0349">Heme</keyword>
<keyword evidence="3 6" id="KW-0479">Metal-binding</keyword>
<name>A0ABX7MBV7_9RHOO</name>
<evidence type="ECO:0000313" key="10">
    <source>
        <dbReference type="Proteomes" id="UP000663570"/>
    </source>
</evidence>
<dbReference type="InterPro" id="IPR009056">
    <property type="entry name" value="Cyt_c-like_dom"/>
</dbReference>
<dbReference type="SUPFAM" id="SSF46626">
    <property type="entry name" value="Cytochrome c"/>
    <property type="match status" value="1"/>
</dbReference>
<keyword evidence="10" id="KW-1185">Reference proteome</keyword>
<dbReference type="EMBL" id="CP071060">
    <property type="protein sequence ID" value="QSI79212.1"/>
    <property type="molecule type" value="Genomic_DNA"/>
</dbReference>
<dbReference type="InterPro" id="IPR050597">
    <property type="entry name" value="Cytochrome_c_Oxidase_Subunit"/>
</dbReference>
<keyword evidence="7" id="KW-0732">Signal</keyword>
<dbReference type="PANTHER" id="PTHR33751:SF9">
    <property type="entry name" value="CYTOCHROME C4"/>
    <property type="match status" value="1"/>
</dbReference>
<dbReference type="Gene3D" id="1.10.760.10">
    <property type="entry name" value="Cytochrome c-like domain"/>
    <property type="match status" value="1"/>
</dbReference>
<evidence type="ECO:0000256" key="1">
    <source>
        <dbReference type="ARBA" id="ARBA00022448"/>
    </source>
</evidence>
<dbReference type="Proteomes" id="UP000663570">
    <property type="component" value="Chromosome"/>
</dbReference>
<feature type="chain" id="PRO_5045619674" evidence="7">
    <location>
        <begin position="19"/>
        <end position="103"/>
    </location>
</feature>
<accession>A0ABX7MBV7</accession>
<organism evidence="9 10">
    <name type="scientific">Niveibacterium microcysteis</name>
    <dbReference type="NCBI Taxonomy" id="2811415"/>
    <lineage>
        <taxon>Bacteria</taxon>
        <taxon>Pseudomonadati</taxon>
        <taxon>Pseudomonadota</taxon>
        <taxon>Betaproteobacteria</taxon>
        <taxon>Rhodocyclales</taxon>
        <taxon>Rhodocyclaceae</taxon>
        <taxon>Niveibacterium</taxon>
    </lineage>
</organism>
<protein>
    <submittedName>
        <fullName evidence="9">Cytochrome c</fullName>
    </submittedName>
</protein>
<dbReference type="InterPro" id="IPR036909">
    <property type="entry name" value="Cyt_c-like_dom_sf"/>
</dbReference>
<keyword evidence="1" id="KW-0813">Transport</keyword>
<reference evidence="9 10" key="1">
    <citation type="submission" date="2021-02" db="EMBL/GenBank/DDBJ databases">
        <title>Niveibacterium changnyeongensis HC41.</title>
        <authorList>
            <person name="Kang M."/>
        </authorList>
    </citation>
    <scope>NUCLEOTIDE SEQUENCE [LARGE SCALE GENOMIC DNA]</scope>
    <source>
        <strain evidence="9 10">HC41</strain>
    </source>
</reference>
<sequence>MKGLLVIALLFASGAALAVQGNPEAGRKKVAMCLGCHGIPDYKTTFPSVYHVPKLGGQHPEYILRALQEYKNGERSHPTMTGQVAPLSEQDMADIAAHFGAQK</sequence>
<gene>
    <name evidence="9" type="ORF">JY500_12470</name>
</gene>
<evidence type="ECO:0000256" key="3">
    <source>
        <dbReference type="ARBA" id="ARBA00022723"/>
    </source>
</evidence>
<evidence type="ECO:0000313" key="9">
    <source>
        <dbReference type="EMBL" id="QSI79212.1"/>
    </source>
</evidence>
<evidence type="ECO:0000256" key="6">
    <source>
        <dbReference type="PROSITE-ProRule" id="PRU00433"/>
    </source>
</evidence>
<dbReference type="PROSITE" id="PS51007">
    <property type="entry name" value="CYTC"/>
    <property type="match status" value="1"/>
</dbReference>
<evidence type="ECO:0000256" key="7">
    <source>
        <dbReference type="SAM" id="SignalP"/>
    </source>
</evidence>
<keyword evidence="5 6" id="KW-0408">Iron</keyword>
<evidence type="ECO:0000256" key="5">
    <source>
        <dbReference type="ARBA" id="ARBA00023004"/>
    </source>
</evidence>
<feature type="signal peptide" evidence="7">
    <location>
        <begin position="1"/>
        <end position="18"/>
    </location>
</feature>
<dbReference type="Pfam" id="PF00034">
    <property type="entry name" value="Cytochrom_C"/>
    <property type="match status" value="1"/>
</dbReference>
<evidence type="ECO:0000256" key="2">
    <source>
        <dbReference type="ARBA" id="ARBA00022617"/>
    </source>
</evidence>
<keyword evidence="4" id="KW-0249">Electron transport</keyword>
<evidence type="ECO:0000256" key="4">
    <source>
        <dbReference type="ARBA" id="ARBA00022982"/>
    </source>
</evidence>